<organism evidence="2 3">
    <name type="scientific">Acetobacter indonesiensis</name>
    <dbReference type="NCBI Taxonomy" id="104101"/>
    <lineage>
        <taxon>Bacteria</taxon>
        <taxon>Pseudomonadati</taxon>
        <taxon>Pseudomonadota</taxon>
        <taxon>Alphaproteobacteria</taxon>
        <taxon>Acetobacterales</taxon>
        <taxon>Acetobacteraceae</taxon>
        <taxon>Acetobacter</taxon>
    </lineage>
</organism>
<accession>A0A252AYS8</accession>
<sequence length="319" mass="35948">MIKHFSRRSFLRNSGVAGLVTATTFSQRPAFALAPQRPPLKPHEPFNFLFITDTHIEPELNAAVGCHDCFVQASKEKADFALHGGDHVYDSMKVSRARSLALRDLYTETAQTLHLPVYNTIGNHDCMGIYNESDVLASDPLYGKKFYQDRFGPTYYSFDHKGVHFIVLDSIGITDDHSYEGRIDEAQLNWLRQDLEHMPVGTPVIVSVHIPLVTAMEDYDAPPKQAPKHMGIRVINAWEVVDLFDHYNVLAVFQGHTHVLETVQWHGVPYITGGAVSGNWWHGTRLGTPEGYMVVQVENGRVTPSYRTYGFQTISPHNT</sequence>
<proteinExistence type="predicted"/>
<evidence type="ECO:0000313" key="2">
    <source>
        <dbReference type="EMBL" id="OUI97079.1"/>
    </source>
</evidence>
<dbReference type="InterPro" id="IPR006311">
    <property type="entry name" value="TAT_signal"/>
</dbReference>
<dbReference type="Proteomes" id="UP000194641">
    <property type="component" value="Unassembled WGS sequence"/>
</dbReference>
<evidence type="ECO:0000259" key="1">
    <source>
        <dbReference type="Pfam" id="PF00149"/>
    </source>
</evidence>
<dbReference type="PANTHER" id="PTHR43143:SF1">
    <property type="entry name" value="SERINE_THREONINE-PROTEIN PHOSPHATASE CPPED1"/>
    <property type="match status" value="1"/>
</dbReference>
<name>A0A252AYS8_9PROT</name>
<dbReference type="RefSeq" id="WP_086658508.1">
    <property type="nucleotide sequence ID" value="NZ_JOPA01000001.1"/>
</dbReference>
<dbReference type="GO" id="GO:0016787">
    <property type="term" value="F:hydrolase activity"/>
    <property type="evidence" value="ECO:0007669"/>
    <property type="project" value="InterPro"/>
</dbReference>
<reference evidence="3" key="1">
    <citation type="submission" date="2014-06" db="EMBL/GenBank/DDBJ databases">
        <authorList>
            <person name="Winans N.J."/>
            <person name="Newell P.D."/>
            <person name="Douglas A.E."/>
        </authorList>
    </citation>
    <scope>NUCLEOTIDE SEQUENCE [LARGE SCALE GENOMIC DNA]</scope>
</reference>
<dbReference type="InterPro" id="IPR051918">
    <property type="entry name" value="STPP_CPPED1"/>
</dbReference>
<dbReference type="PANTHER" id="PTHR43143">
    <property type="entry name" value="METALLOPHOSPHOESTERASE, CALCINEURIN SUPERFAMILY"/>
    <property type="match status" value="1"/>
</dbReference>
<evidence type="ECO:0000313" key="3">
    <source>
        <dbReference type="Proteomes" id="UP000194641"/>
    </source>
</evidence>
<dbReference type="PROSITE" id="PS51318">
    <property type="entry name" value="TAT"/>
    <property type="match status" value="1"/>
</dbReference>
<dbReference type="Pfam" id="PF00149">
    <property type="entry name" value="Metallophos"/>
    <property type="match status" value="1"/>
</dbReference>
<dbReference type="InterPro" id="IPR004843">
    <property type="entry name" value="Calcineurin-like_PHP"/>
</dbReference>
<gene>
    <name evidence="2" type="ORF">HK17_00270</name>
</gene>
<comment type="caution">
    <text evidence="2">The sequence shown here is derived from an EMBL/GenBank/DDBJ whole genome shotgun (WGS) entry which is preliminary data.</text>
</comment>
<dbReference type="Gene3D" id="3.60.21.10">
    <property type="match status" value="1"/>
</dbReference>
<protein>
    <submittedName>
        <fullName evidence="2">Metallophosphoesterase</fullName>
    </submittedName>
</protein>
<dbReference type="SUPFAM" id="SSF56300">
    <property type="entry name" value="Metallo-dependent phosphatases"/>
    <property type="match status" value="1"/>
</dbReference>
<dbReference type="AlphaFoldDB" id="A0A252AYS8"/>
<feature type="domain" description="Calcineurin-like phosphoesterase" evidence="1">
    <location>
        <begin position="47"/>
        <end position="259"/>
    </location>
</feature>
<dbReference type="EMBL" id="JOPA01000001">
    <property type="protein sequence ID" value="OUI97079.1"/>
    <property type="molecule type" value="Genomic_DNA"/>
</dbReference>
<dbReference type="InterPro" id="IPR029052">
    <property type="entry name" value="Metallo-depent_PP-like"/>
</dbReference>